<dbReference type="Proteomes" id="UP001183176">
    <property type="component" value="Unassembled WGS sequence"/>
</dbReference>
<protein>
    <submittedName>
        <fullName evidence="2">Group II intron maturase-specific domain-containing protein</fullName>
    </submittedName>
</protein>
<evidence type="ECO:0000313" key="2">
    <source>
        <dbReference type="EMBL" id="MDT0263970.1"/>
    </source>
</evidence>
<dbReference type="RefSeq" id="WP_311425113.1">
    <property type="nucleotide sequence ID" value="NZ_JAVREH010000062.1"/>
</dbReference>
<reference evidence="3" key="1">
    <citation type="submission" date="2023-07" db="EMBL/GenBank/DDBJ databases">
        <title>30 novel species of actinomycetes from the DSMZ collection.</title>
        <authorList>
            <person name="Nouioui I."/>
        </authorList>
    </citation>
    <scope>NUCLEOTIDE SEQUENCE [LARGE SCALE GENOMIC DNA]</scope>
    <source>
        <strain evidence="3">DSM 44399</strain>
    </source>
</reference>
<organism evidence="2 3">
    <name type="scientific">Jatrophihabitans lederbergiae</name>
    <dbReference type="NCBI Taxonomy" id="3075547"/>
    <lineage>
        <taxon>Bacteria</taxon>
        <taxon>Bacillati</taxon>
        <taxon>Actinomycetota</taxon>
        <taxon>Actinomycetes</taxon>
        <taxon>Jatrophihabitantales</taxon>
        <taxon>Jatrophihabitantaceae</taxon>
        <taxon>Jatrophihabitans</taxon>
    </lineage>
</organism>
<name>A0ABU2JG49_9ACTN</name>
<sequence>MSTRLLRPVEVIVAEMNRFLRGWSAYFRFGNSAQHFDKIIGCARRRLTLVISKRHKRSRAWARSVVFFPSPNHFGLISLDATTAAPRPFRAWRATPNAGGERRR</sequence>
<evidence type="ECO:0000313" key="3">
    <source>
        <dbReference type="Proteomes" id="UP001183176"/>
    </source>
</evidence>
<dbReference type="EMBL" id="JAVREH010000062">
    <property type="protein sequence ID" value="MDT0263970.1"/>
    <property type="molecule type" value="Genomic_DNA"/>
</dbReference>
<feature type="domain" description="Group II intron maturase-specific" evidence="1">
    <location>
        <begin position="8"/>
        <end position="62"/>
    </location>
</feature>
<dbReference type="InterPro" id="IPR013597">
    <property type="entry name" value="Mat_intron_G2"/>
</dbReference>
<comment type="caution">
    <text evidence="2">The sequence shown here is derived from an EMBL/GenBank/DDBJ whole genome shotgun (WGS) entry which is preliminary data.</text>
</comment>
<proteinExistence type="predicted"/>
<dbReference type="Pfam" id="PF08388">
    <property type="entry name" value="GIIM"/>
    <property type="match status" value="1"/>
</dbReference>
<keyword evidence="3" id="KW-1185">Reference proteome</keyword>
<evidence type="ECO:0000259" key="1">
    <source>
        <dbReference type="Pfam" id="PF08388"/>
    </source>
</evidence>
<gene>
    <name evidence="2" type="ORF">RM423_21585</name>
</gene>
<accession>A0ABU2JG49</accession>